<sequence length="130" mass="14605">MKKGEQGLFQAIRNHPTDYIWLYFTLFSTLIPTVLHLNFACFSLLATHIKPIPALLRTLAKPLYQPGQDKLQTVLATLGLCAVTTLFIVGPIAAISHLWQFLLPLLMGEDETTLQLLLNVAEQWAVYLQS</sequence>
<dbReference type="AlphaFoldDB" id="A0A6S6U7F4"/>
<proteinExistence type="predicted"/>
<name>A0A6S6U7F4_9GAMM</name>
<accession>A0A6S6U7F4</accession>
<keyword evidence="1" id="KW-0472">Membrane</keyword>
<dbReference type="PROSITE" id="PS00345">
    <property type="entry name" value="ETS_DOMAIN_1"/>
    <property type="match status" value="1"/>
</dbReference>
<organism evidence="3">
    <name type="scientific">uncultured Thiotrichaceae bacterium</name>
    <dbReference type="NCBI Taxonomy" id="298394"/>
    <lineage>
        <taxon>Bacteria</taxon>
        <taxon>Pseudomonadati</taxon>
        <taxon>Pseudomonadota</taxon>
        <taxon>Gammaproteobacteria</taxon>
        <taxon>Thiotrichales</taxon>
        <taxon>Thiotrichaceae</taxon>
        <taxon>environmental samples</taxon>
    </lineage>
</organism>
<dbReference type="GO" id="GO:0043565">
    <property type="term" value="F:sequence-specific DNA binding"/>
    <property type="evidence" value="ECO:0007669"/>
    <property type="project" value="InterPro"/>
</dbReference>
<keyword evidence="1" id="KW-1133">Transmembrane helix</keyword>
<dbReference type="InterPro" id="IPR000418">
    <property type="entry name" value="Ets_dom"/>
</dbReference>
<evidence type="ECO:0000259" key="2">
    <source>
        <dbReference type="PROSITE" id="PS00345"/>
    </source>
</evidence>
<protein>
    <recommendedName>
        <fullName evidence="2">ETS domain-containing protein</fullName>
    </recommendedName>
</protein>
<feature type="transmembrane region" description="Helical" evidence="1">
    <location>
        <begin position="74"/>
        <end position="99"/>
    </location>
</feature>
<feature type="transmembrane region" description="Helical" evidence="1">
    <location>
        <begin position="20"/>
        <end position="47"/>
    </location>
</feature>
<dbReference type="EMBL" id="CACVAT010000492">
    <property type="protein sequence ID" value="CAA6829046.1"/>
    <property type="molecule type" value="Genomic_DNA"/>
</dbReference>
<gene>
    <name evidence="3" type="ORF">HELGO_WM21251</name>
</gene>
<evidence type="ECO:0000256" key="1">
    <source>
        <dbReference type="SAM" id="Phobius"/>
    </source>
</evidence>
<keyword evidence="1" id="KW-0812">Transmembrane</keyword>
<reference evidence="3" key="1">
    <citation type="submission" date="2020-01" db="EMBL/GenBank/DDBJ databases">
        <authorList>
            <person name="Meier V. D."/>
            <person name="Meier V D."/>
        </authorList>
    </citation>
    <scope>NUCLEOTIDE SEQUENCE</scope>
    <source>
        <strain evidence="3">HLG_WM_MAG_09</strain>
    </source>
</reference>
<dbReference type="GO" id="GO:0003700">
    <property type="term" value="F:DNA-binding transcription factor activity"/>
    <property type="evidence" value="ECO:0007669"/>
    <property type="project" value="InterPro"/>
</dbReference>
<evidence type="ECO:0000313" key="3">
    <source>
        <dbReference type="EMBL" id="CAA6829046.1"/>
    </source>
</evidence>
<feature type="domain" description="ETS" evidence="2">
    <location>
        <begin position="98"/>
        <end position="106"/>
    </location>
</feature>